<evidence type="ECO:0000313" key="2">
    <source>
        <dbReference type="Proteomes" id="UP000828941"/>
    </source>
</evidence>
<sequence length="273" mass="30686">MSSDLYVLDASFHRHSSSDMASPNGGGDLVFFSDSYPFPFCTVSPIIDIAQENSNSQTQEIPLDEIPSLDPLGLSPSLFSFSPPSSHLESWSLYQANPVQPLSTIQNLDSEFGKFSVLDGLEAKSEECQMGVDYNYNHQFATQSYGGAENVSKFMQRSFSSKSFDAKPGFLCQPQHETVMDSPNFQTQALSSPENSFFNGQMRRVCSTGDLQSVVSPIRILKSQTRKGLSWRKQTLKWDVTVRKKEKRESRNTEPREVRETSTRLSSMHAERH</sequence>
<protein>
    <submittedName>
        <fullName evidence="1">Uncharacterized protein</fullName>
    </submittedName>
</protein>
<organism evidence="1 2">
    <name type="scientific">Bauhinia variegata</name>
    <name type="common">Purple orchid tree</name>
    <name type="synonym">Phanera variegata</name>
    <dbReference type="NCBI Taxonomy" id="167791"/>
    <lineage>
        <taxon>Eukaryota</taxon>
        <taxon>Viridiplantae</taxon>
        <taxon>Streptophyta</taxon>
        <taxon>Embryophyta</taxon>
        <taxon>Tracheophyta</taxon>
        <taxon>Spermatophyta</taxon>
        <taxon>Magnoliopsida</taxon>
        <taxon>eudicotyledons</taxon>
        <taxon>Gunneridae</taxon>
        <taxon>Pentapetalae</taxon>
        <taxon>rosids</taxon>
        <taxon>fabids</taxon>
        <taxon>Fabales</taxon>
        <taxon>Fabaceae</taxon>
        <taxon>Cercidoideae</taxon>
        <taxon>Cercideae</taxon>
        <taxon>Bauhiniinae</taxon>
        <taxon>Bauhinia</taxon>
    </lineage>
</organism>
<keyword evidence="2" id="KW-1185">Reference proteome</keyword>
<comment type="caution">
    <text evidence="1">The sequence shown here is derived from an EMBL/GenBank/DDBJ whole genome shotgun (WGS) entry which is preliminary data.</text>
</comment>
<dbReference type="EMBL" id="CM039433">
    <property type="protein sequence ID" value="KAI4326923.1"/>
    <property type="molecule type" value="Genomic_DNA"/>
</dbReference>
<dbReference type="Proteomes" id="UP000828941">
    <property type="component" value="Chromosome 8"/>
</dbReference>
<name>A0ACB9MRP7_BAUVA</name>
<proteinExistence type="predicted"/>
<reference evidence="1 2" key="1">
    <citation type="journal article" date="2022" name="DNA Res.">
        <title>Chromosomal-level genome assembly of the orchid tree Bauhinia variegata (Leguminosae; Cercidoideae) supports the allotetraploid origin hypothesis of Bauhinia.</title>
        <authorList>
            <person name="Zhong Y."/>
            <person name="Chen Y."/>
            <person name="Zheng D."/>
            <person name="Pang J."/>
            <person name="Liu Y."/>
            <person name="Luo S."/>
            <person name="Meng S."/>
            <person name="Qian L."/>
            <person name="Wei D."/>
            <person name="Dai S."/>
            <person name="Zhou R."/>
        </authorList>
    </citation>
    <scope>NUCLEOTIDE SEQUENCE [LARGE SCALE GENOMIC DNA]</scope>
    <source>
        <strain evidence="1">BV-YZ2020</strain>
    </source>
</reference>
<gene>
    <name evidence="1" type="ORF">L6164_019439</name>
</gene>
<evidence type="ECO:0000313" key="1">
    <source>
        <dbReference type="EMBL" id="KAI4326923.1"/>
    </source>
</evidence>
<accession>A0ACB9MRP7</accession>